<evidence type="ECO:0000313" key="3">
    <source>
        <dbReference type="Proteomes" id="UP000657385"/>
    </source>
</evidence>
<dbReference type="EMBL" id="JADPRT010000003">
    <property type="protein sequence ID" value="MBF9068448.1"/>
    <property type="molecule type" value="Genomic_DNA"/>
</dbReference>
<evidence type="ECO:0000313" key="2">
    <source>
        <dbReference type="EMBL" id="MBF9068448.1"/>
    </source>
</evidence>
<name>A0A931FCG5_9ACTN</name>
<organism evidence="2 3">
    <name type="scientific">Streptacidiphilus fuscans</name>
    <dbReference type="NCBI Taxonomy" id="2789292"/>
    <lineage>
        <taxon>Bacteria</taxon>
        <taxon>Bacillati</taxon>
        <taxon>Actinomycetota</taxon>
        <taxon>Actinomycetes</taxon>
        <taxon>Kitasatosporales</taxon>
        <taxon>Streptomycetaceae</taxon>
        <taxon>Streptacidiphilus</taxon>
    </lineage>
</organism>
<reference evidence="2" key="1">
    <citation type="submission" date="2020-11" db="EMBL/GenBank/DDBJ databases">
        <title>Isolation and identification of active actinomycetes.</title>
        <authorList>
            <person name="Yu B."/>
        </authorList>
    </citation>
    <scope>NUCLEOTIDE SEQUENCE</scope>
    <source>
        <strain evidence="2">NEAU-YB345</strain>
    </source>
</reference>
<dbReference type="Gene3D" id="3.30.70.120">
    <property type="match status" value="1"/>
</dbReference>
<comment type="similarity">
    <text evidence="1">Belongs to the UPF0166 family.</text>
</comment>
<proteinExistence type="inferred from homology"/>
<dbReference type="SUPFAM" id="SSF54913">
    <property type="entry name" value="GlnB-like"/>
    <property type="match status" value="1"/>
</dbReference>
<gene>
    <name evidence="2" type="ORF">I2501_10435</name>
</gene>
<dbReference type="AlphaFoldDB" id="A0A931FCG5"/>
<sequence length="126" mass="13366">MSATGHLRLTVHLREDAQWHHHPAATEIVHRAHLAGLAGGSVFRGVEGFGHGGRVHTARLLDLAGDLPLMVVIVDEERKVRAFVPSVQEVLGAGNGLITLERVEVVEDVQDAEDVDDGDADGEGGG</sequence>
<dbReference type="RefSeq" id="WP_196193580.1">
    <property type="nucleotide sequence ID" value="NZ_JADPRT010000003.1"/>
</dbReference>
<evidence type="ECO:0000256" key="1">
    <source>
        <dbReference type="ARBA" id="ARBA00010554"/>
    </source>
</evidence>
<dbReference type="PANTHER" id="PTHR35983">
    <property type="entry name" value="UPF0166 PROTEIN TM_0021"/>
    <property type="match status" value="1"/>
</dbReference>
<dbReference type="InterPro" id="IPR011322">
    <property type="entry name" value="N-reg_PII-like_a/b"/>
</dbReference>
<protein>
    <submittedName>
        <fullName evidence="2">DUF190 domain-containing protein</fullName>
    </submittedName>
</protein>
<comment type="caution">
    <text evidence="2">The sequence shown here is derived from an EMBL/GenBank/DDBJ whole genome shotgun (WGS) entry which is preliminary data.</text>
</comment>
<dbReference type="InterPro" id="IPR015867">
    <property type="entry name" value="N-reg_PII/ATP_PRibTrfase_C"/>
</dbReference>
<keyword evidence="3" id="KW-1185">Reference proteome</keyword>
<dbReference type="Proteomes" id="UP000657385">
    <property type="component" value="Unassembled WGS sequence"/>
</dbReference>
<dbReference type="Pfam" id="PF02641">
    <property type="entry name" value="DUF190"/>
    <property type="match status" value="1"/>
</dbReference>
<dbReference type="PANTHER" id="PTHR35983:SF1">
    <property type="entry name" value="UPF0166 PROTEIN TM_0021"/>
    <property type="match status" value="1"/>
</dbReference>
<dbReference type="InterPro" id="IPR003793">
    <property type="entry name" value="UPF0166"/>
</dbReference>
<accession>A0A931FCG5</accession>